<feature type="domain" description="CCHC-type" evidence="3">
    <location>
        <begin position="49"/>
        <end position="64"/>
    </location>
</feature>
<dbReference type="PROSITE" id="PS50158">
    <property type="entry name" value="ZF_CCHC"/>
    <property type="match status" value="1"/>
</dbReference>
<dbReference type="GO" id="GO:0019899">
    <property type="term" value="F:enzyme binding"/>
    <property type="evidence" value="ECO:0007669"/>
    <property type="project" value="UniProtKB-ARBA"/>
</dbReference>
<dbReference type="OrthoDB" id="5870588at2759"/>
<dbReference type="Pfam" id="PF00098">
    <property type="entry name" value="zf-CCHC"/>
    <property type="match status" value="1"/>
</dbReference>
<organism evidence="4 5">
    <name type="scientific">Trichinella zimbabwensis</name>
    <dbReference type="NCBI Taxonomy" id="268475"/>
    <lineage>
        <taxon>Eukaryota</taxon>
        <taxon>Metazoa</taxon>
        <taxon>Ecdysozoa</taxon>
        <taxon>Nematoda</taxon>
        <taxon>Enoplea</taxon>
        <taxon>Dorylaimia</taxon>
        <taxon>Trichinellida</taxon>
        <taxon>Trichinellidae</taxon>
        <taxon>Trichinella</taxon>
    </lineage>
</organism>
<dbReference type="Gene3D" id="4.10.60.10">
    <property type="entry name" value="Zinc finger, CCHC-type"/>
    <property type="match status" value="1"/>
</dbReference>
<gene>
    <name evidence="4" type="ORF">T11_10377</name>
</gene>
<dbReference type="EMBL" id="JYDP01000269">
    <property type="protein sequence ID" value="KRZ01670.1"/>
    <property type="molecule type" value="Genomic_DNA"/>
</dbReference>
<accession>A0A0V1GTL5</accession>
<dbReference type="GO" id="GO:0008270">
    <property type="term" value="F:zinc ion binding"/>
    <property type="evidence" value="ECO:0007669"/>
    <property type="project" value="UniProtKB-KW"/>
</dbReference>
<dbReference type="AlphaFoldDB" id="A0A0V1GTL5"/>
<dbReference type="SUPFAM" id="SSF57756">
    <property type="entry name" value="Retrovirus zinc finger-like domains"/>
    <property type="match status" value="1"/>
</dbReference>
<evidence type="ECO:0000313" key="5">
    <source>
        <dbReference type="Proteomes" id="UP000055024"/>
    </source>
</evidence>
<sequence>MRRDRLPPATPPEQRSVTGISTPNRGSANRQSATQPRERGSSRWDEVCCWNCGQPGHWRRDCPSFQQTGTVGRANYPAQVRVEALRPPQRTHLIEEADPEPAGAGTTEDPSLNY</sequence>
<evidence type="ECO:0000256" key="1">
    <source>
        <dbReference type="PROSITE-ProRule" id="PRU00047"/>
    </source>
</evidence>
<comment type="caution">
    <text evidence="4">The sequence shown here is derived from an EMBL/GenBank/DDBJ whole genome shotgun (WGS) entry which is preliminary data.</text>
</comment>
<feature type="region of interest" description="Disordered" evidence="2">
    <location>
        <begin position="1"/>
        <end position="43"/>
    </location>
</feature>
<keyword evidence="5" id="KW-1185">Reference proteome</keyword>
<proteinExistence type="predicted"/>
<dbReference type="Proteomes" id="UP000055024">
    <property type="component" value="Unassembled WGS sequence"/>
</dbReference>
<feature type="region of interest" description="Disordered" evidence="2">
    <location>
        <begin position="86"/>
        <end position="114"/>
    </location>
</feature>
<evidence type="ECO:0000313" key="4">
    <source>
        <dbReference type="EMBL" id="KRZ01670.1"/>
    </source>
</evidence>
<feature type="compositionally biased region" description="Polar residues" evidence="2">
    <location>
        <begin position="13"/>
        <end position="35"/>
    </location>
</feature>
<dbReference type="GO" id="GO:0003676">
    <property type="term" value="F:nucleic acid binding"/>
    <property type="evidence" value="ECO:0007669"/>
    <property type="project" value="InterPro"/>
</dbReference>
<dbReference type="SMART" id="SM00343">
    <property type="entry name" value="ZnF_C2HC"/>
    <property type="match status" value="1"/>
</dbReference>
<dbReference type="InterPro" id="IPR001878">
    <property type="entry name" value="Znf_CCHC"/>
</dbReference>
<keyword evidence="1" id="KW-0862">Zinc</keyword>
<protein>
    <recommendedName>
        <fullName evidence="3">CCHC-type domain-containing protein</fullName>
    </recommendedName>
</protein>
<keyword evidence="1" id="KW-0479">Metal-binding</keyword>
<evidence type="ECO:0000259" key="3">
    <source>
        <dbReference type="PROSITE" id="PS50158"/>
    </source>
</evidence>
<keyword evidence="1" id="KW-0863">Zinc-finger</keyword>
<evidence type="ECO:0000256" key="2">
    <source>
        <dbReference type="SAM" id="MobiDB-lite"/>
    </source>
</evidence>
<dbReference type="InterPro" id="IPR036875">
    <property type="entry name" value="Znf_CCHC_sf"/>
</dbReference>
<reference evidence="4 5" key="1">
    <citation type="submission" date="2015-01" db="EMBL/GenBank/DDBJ databases">
        <title>Evolution of Trichinella species and genotypes.</title>
        <authorList>
            <person name="Korhonen P.K."/>
            <person name="Edoardo P."/>
            <person name="Giuseppe L.R."/>
            <person name="Gasser R.B."/>
        </authorList>
    </citation>
    <scope>NUCLEOTIDE SEQUENCE [LARGE SCALE GENOMIC DNA]</scope>
    <source>
        <strain evidence="4">ISS1029</strain>
    </source>
</reference>
<name>A0A0V1GTL5_9BILA</name>